<comment type="similarity">
    <text evidence="6">Belongs to the SEDS family. MrdB/RodA subfamily.</text>
</comment>
<dbReference type="HAMAP" id="MF_02079">
    <property type="entry name" value="PGT_RodA"/>
    <property type="match status" value="1"/>
</dbReference>
<dbReference type="EC" id="2.4.99.28" evidence="6"/>
<protein>
    <recommendedName>
        <fullName evidence="6">Peptidoglycan glycosyltransferase RodA</fullName>
        <shortName evidence="6">PGT</shortName>
        <ecNumber evidence="6">2.4.99.28</ecNumber>
    </recommendedName>
    <alternativeName>
        <fullName evidence="6">Cell elongation protein RodA</fullName>
    </alternativeName>
    <alternativeName>
        <fullName evidence="6">Cell wall polymerase</fullName>
    </alternativeName>
    <alternativeName>
        <fullName evidence="6">Peptidoglycan polymerase</fullName>
        <shortName evidence="6">PG polymerase</shortName>
    </alternativeName>
</protein>
<reference evidence="7 8" key="1">
    <citation type="submission" date="2018-04" db="EMBL/GenBank/DDBJ databases">
        <authorList>
            <person name="Go L.Y."/>
            <person name="Mitchell J.A."/>
        </authorList>
    </citation>
    <scope>NUCLEOTIDE SEQUENCE [LARGE SCALE GENOMIC DNA]</scope>
    <source>
        <strain evidence="7">ULC066bin1</strain>
    </source>
</reference>
<feature type="transmembrane region" description="Helical" evidence="6">
    <location>
        <begin position="82"/>
        <end position="105"/>
    </location>
</feature>
<dbReference type="NCBIfam" id="NF037961">
    <property type="entry name" value="RodA_shape"/>
    <property type="match status" value="1"/>
</dbReference>
<comment type="pathway">
    <text evidence="6">Cell wall biogenesis; peptidoglycan biosynthesis.</text>
</comment>
<evidence type="ECO:0000256" key="1">
    <source>
        <dbReference type="ARBA" id="ARBA00004141"/>
    </source>
</evidence>
<comment type="subcellular location">
    <subcellularLocation>
        <location evidence="6">Cell membrane</location>
        <topology evidence="6">Multi-pass membrane protein</topology>
    </subcellularLocation>
    <subcellularLocation>
        <location evidence="1">Membrane</location>
        <topology evidence="1">Multi-pass membrane protein</topology>
    </subcellularLocation>
</comment>
<reference evidence="7 8" key="2">
    <citation type="submission" date="2018-06" db="EMBL/GenBank/DDBJ databases">
        <title>Metagenomic assembly of (sub)arctic Cyanobacteria and their associated microbiome from non-axenic cultures.</title>
        <authorList>
            <person name="Baurain D."/>
        </authorList>
    </citation>
    <scope>NUCLEOTIDE SEQUENCE [LARGE SCALE GENOMIC DNA]</scope>
    <source>
        <strain evidence="7">ULC066bin1</strain>
    </source>
</reference>
<comment type="caution">
    <text evidence="7">The sequence shown here is derived from an EMBL/GenBank/DDBJ whole genome shotgun (WGS) entry which is preliminary data.</text>
</comment>
<dbReference type="EMBL" id="QBML01000005">
    <property type="protein sequence ID" value="PZO43481.1"/>
    <property type="molecule type" value="Genomic_DNA"/>
</dbReference>
<dbReference type="PANTHER" id="PTHR30474">
    <property type="entry name" value="CELL CYCLE PROTEIN"/>
    <property type="match status" value="1"/>
</dbReference>
<accession>A0A2W4Y7S5</accession>
<evidence type="ECO:0000313" key="7">
    <source>
        <dbReference type="EMBL" id="PZO43481.1"/>
    </source>
</evidence>
<dbReference type="GO" id="GO:0071555">
    <property type="term" value="P:cell wall organization"/>
    <property type="evidence" value="ECO:0007669"/>
    <property type="project" value="UniProtKB-KW"/>
</dbReference>
<dbReference type="GO" id="GO:0015648">
    <property type="term" value="F:lipid-linked peptidoglycan transporter activity"/>
    <property type="evidence" value="ECO:0007669"/>
    <property type="project" value="TreeGrafter"/>
</dbReference>
<dbReference type="GO" id="GO:0005886">
    <property type="term" value="C:plasma membrane"/>
    <property type="evidence" value="ECO:0007669"/>
    <property type="project" value="UniProtKB-SubCell"/>
</dbReference>
<keyword evidence="4 6" id="KW-1133">Transmembrane helix</keyword>
<keyword evidence="2 6" id="KW-0812">Transmembrane</keyword>
<name>A0A2W4Y7S5_9CYAN</name>
<gene>
    <name evidence="6" type="primary">rodA</name>
    <name evidence="7" type="ORF">DCF19_05960</name>
</gene>
<feature type="transmembrane region" description="Helical" evidence="6">
    <location>
        <begin position="388"/>
        <end position="410"/>
    </location>
</feature>
<evidence type="ECO:0000256" key="6">
    <source>
        <dbReference type="HAMAP-Rule" id="MF_02079"/>
    </source>
</evidence>
<keyword evidence="6" id="KW-0808">Transferase</keyword>
<sequence length="418" mass="46379">MIVKGFELPSWENVKREWRDADALLLVFPILLTILGGIAIFSSDFSARRTEWWQHWVTGLVGLIAMFAIARFPYDRLLRLHWITYAITNISLILVLAIGTTALGAERWITIGGFNIQPSEFAKVGIIISLAAVMHDRPVQSPIDAFKVAWVTVPPWILIFLQPNLGTALIFAAITIGMLYWAGASLGWLLLIFSPIVSAVLFSLYLPAWIIWVILMGVAAWVSLPWFRIVSTVIAVVVNLVSGQAGVLLWNVLHDYQKKRLLLFIDPNQDPLGAGYHVIQSKIAIGAGKLFGQGWLKGTQTQLNFIPEQHTDFIFSAIGEEFGFIGCMCVLLLFVGICWRLLVIAVNARDNFGSLLAIGVFSFVLFQTFVNIGMNINVAPVTGIPLPWLSYGRSSLIANFMAIGLVESVAAHRRTIKF</sequence>
<dbReference type="GO" id="GO:0008360">
    <property type="term" value="P:regulation of cell shape"/>
    <property type="evidence" value="ECO:0007669"/>
    <property type="project" value="UniProtKB-KW"/>
</dbReference>
<evidence type="ECO:0000256" key="4">
    <source>
        <dbReference type="ARBA" id="ARBA00022989"/>
    </source>
</evidence>
<keyword evidence="6" id="KW-1003">Cell membrane</keyword>
<dbReference type="PANTHER" id="PTHR30474:SF1">
    <property type="entry name" value="PEPTIDOGLYCAN GLYCOSYLTRANSFERASE MRDB"/>
    <property type="match status" value="1"/>
</dbReference>
<dbReference type="GO" id="GO:0009252">
    <property type="term" value="P:peptidoglycan biosynthetic process"/>
    <property type="evidence" value="ECO:0007669"/>
    <property type="project" value="UniProtKB-UniRule"/>
</dbReference>
<feature type="transmembrane region" description="Helical" evidence="6">
    <location>
        <begin position="322"/>
        <end position="343"/>
    </location>
</feature>
<feature type="transmembrane region" description="Helical" evidence="6">
    <location>
        <begin position="355"/>
        <end position="376"/>
    </location>
</feature>
<dbReference type="InterPro" id="IPR011923">
    <property type="entry name" value="RodA/MrdB"/>
</dbReference>
<dbReference type="Pfam" id="PF01098">
    <property type="entry name" value="FTSW_RODA_SPOVE"/>
    <property type="match status" value="2"/>
</dbReference>
<keyword evidence="6" id="KW-0573">Peptidoglycan synthesis</keyword>
<dbReference type="GO" id="GO:0051301">
    <property type="term" value="P:cell division"/>
    <property type="evidence" value="ECO:0007669"/>
    <property type="project" value="InterPro"/>
</dbReference>
<proteinExistence type="inferred from homology"/>
<keyword evidence="6" id="KW-0328">Glycosyltransferase</keyword>
<dbReference type="GO" id="GO:0032153">
    <property type="term" value="C:cell division site"/>
    <property type="evidence" value="ECO:0007669"/>
    <property type="project" value="TreeGrafter"/>
</dbReference>
<evidence type="ECO:0000256" key="5">
    <source>
        <dbReference type="ARBA" id="ARBA00023136"/>
    </source>
</evidence>
<organism evidence="7 8">
    <name type="scientific">Pseudanabaena frigida</name>
    <dbReference type="NCBI Taxonomy" id="945775"/>
    <lineage>
        <taxon>Bacteria</taxon>
        <taxon>Bacillati</taxon>
        <taxon>Cyanobacteriota</taxon>
        <taxon>Cyanophyceae</taxon>
        <taxon>Pseudanabaenales</taxon>
        <taxon>Pseudanabaenaceae</taxon>
        <taxon>Pseudanabaena</taxon>
    </lineage>
</organism>
<feature type="transmembrane region" description="Helical" evidence="6">
    <location>
        <begin position="53"/>
        <end position="70"/>
    </location>
</feature>
<dbReference type="Proteomes" id="UP000249467">
    <property type="component" value="Unassembled WGS sequence"/>
</dbReference>
<feature type="transmembrane region" description="Helical" evidence="6">
    <location>
        <begin position="21"/>
        <end position="41"/>
    </location>
</feature>
<keyword evidence="3 6" id="KW-0133">Cell shape</keyword>
<dbReference type="GO" id="GO:0008955">
    <property type="term" value="F:peptidoglycan glycosyltransferase activity"/>
    <property type="evidence" value="ECO:0007669"/>
    <property type="project" value="UniProtKB-UniRule"/>
</dbReference>
<feature type="transmembrane region" description="Helical" evidence="6">
    <location>
        <begin position="186"/>
        <end position="203"/>
    </location>
</feature>
<evidence type="ECO:0000313" key="8">
    <source>
        <dbReference type="Proteomes" id="UP000249467"/>
    </source>
</evidence>
<dbReference type="AlphaFoldDB" id="A0A2W4Y7S5"/>
<feature type="transmembrane region" description="Helical" evidence="6">
    <location>
        <begin position="209"/>
        <end position="227"/>
    </location>
</feature>
<comment type="catalytic activity">
    <reaction evidence="6">
        <text>[GlcNAc-(1-&gt;4)-Mur2Ac(oyl-L-Ala-gamma-D-Glu-L-Lys-D-Ala-D-Ala)](n)-di-trans,octa-cis-undecaprenyl diphosphate + beta-D-GlcNAc-(1-&gt;4)-Mur2Ac(oyl-L-Ala-gamma-D-Glu-L-Lys-D-Ala-D-Ala)-di-trans,octa-cis-undecaprenyl diphosphate = [GlcNAc-(1-&gt;4)-Mur2Ac(oyl-L-Ala-gamma-D-Glu-L-Lys-D-Ala-D-Ala)](n+1)-di-trans,octa-cis-undecaprenyl diphosphate + di-trans,octa-cis-undecaprenyl diphosphate + H(+)</text>
        <dbReference type="Rhea" id="RHEA:23708"/>
        <dbReference type="Rhea" id="RHEA-COMP:9602"/>
        <dbReference type="Rhea" id="RHEA-COMP:9603"/>
        <dbReference type="ChEBI" id="CHEBI:15378"/>
        <dbReference type="ChEBI" id="CHEBI:58405"/>
        <dbReference type="ChEBI" id="CHEBI:60033"/>
        <dbReference type="ChEBI" id="CHEBI:78435"/>
        <dbReference type="EC" id="2.4.99.28"/>
    </reaction>
</comment>
<keyword evidence="6" id="KW-0961">Cell wall biogenesis/degradation</keyword>
<evidence type="ECO:0000256" key="2">
    <source>
        <dbReference type="ARBA" id="ARBA00022692"/>
    </source>
</evidence>
<comment type="function">
    <text evidence="6">Peptidoglycan polymerase that is essential for cell wall elongation.</text>
</comment>
<feature type="transmembrane region" description="Helical" evidence="6">
    <location>
        <begin position="234"/>
        <end position="253"/>
    </location>
</feature>
<feature type="transmembrane region" description="Helical" evidence="6">
    <location>
        <begin position="156"/>
        <end position="179"/>
    </location>
</feature>
<dbReference type="UniPathway" id="UPA00219"/>
<evidence type="ECO:0000256" key="3">
    <source>
        <dbReference type="ARBA" id="ARBA00022960"/>
    </source>
</evidence>
<keyword evidence="5 6" id="KW-0472">Membrane</keyword>
<dbReference type="NCBIfam" id="TIGR02210">
    <property type="entry name" value="rodA_shape"/>
    <property type="match status" value="1"/>
</dbReference>
<dbReference type="InterPro" id="IPR001182">
    <property type="entry name" value="FtsW/RodA"/>
</dbReference>